<dbReference type="InterPro" id="IPR009057">
    <property type="entry name" value="Homeodomain-like_sf"/>
</dbReference>
<dbReference type="RefSeq" id="WP_052022525.1">
    <property type="nucleotide sequence ID" value="NZ_AXCW01000056.1"/>
</dbReference>
<comment type="caution">
    <text evidence="6">The sequence shown here is derived from an EMBL/GenBank/DDBJ whole genome shotgun (WGS) entry which is preliminary data.</text>
</comment>
<dbReference type="PANTHER" id="PTHR30055:SF220">
    <property type="entry name" value="TETR-FAMILY REGULATORY PROTEIN"/>
    <property type="match status" value="1"/>
</dbReference>
<dbReference type="Pfam" id="PF13305">
    <property type="entry name" value="TetR_C_33"/>
    <property type="match status" value="1"/>
</dbReference>
<dbReference type="Proteomes" id="UP000019753">
    <property type="component" value="Unassembled WGS sequence"/>
</dbReference>
<evidence type="ECO:0000256" key="3">
    <source>
        <dbReference type="ARBA" id="ARBA00023163"/>
    </source>
</evidence>
<proteinExistence type="predicted"/>
<dbReference type="OrthoDB" id="7505659at2"/>
<dbReference type="PROSITE" id="PS50977">
    <property type="entry name" value="HTH_TETR_2"/>
    <property type="match status" value="1"/>
</dbReference>
<dbReference type="EMBL" id="AXCW01000056">
    <property type="protein sequence ID" value="EYR63985.1"/>
    <property type="molecule type" value="Genomic_DNA"/>
</dbReference>
<sequence length="207" mass="21901">MSRTHSRYHHGDLARALVDTGERIAVEEGVTGLSVRRIAKELGVTPMAVYRHYPSADALLTVVAQRARERFARTLAARPGVGAGEPLARLRALGAAYVEVALEEPELFSVAFMPVSVGPPEPDSPSGWDLYREVLPASDGEELQAQFTFAWSAVHGLAVLLGAGRWTAEGRAARIASTLDLIETAIAHRAGIAPGGAADAAGADRTL</sequence>
<feature type="DNA-binding region" description="H-T-H motif" evidence="4">
    <location>
        <begin position="34"/>
        <end position="53"/>
    </location>
</feature>
<dbReference type="InterPro" id="IPR025996">
    <property type="entry name" value="MT1864/Rv1816-like_C"/>
</dbReference>
<accession>A0A021VVB9</accession>
<feature type="domain" description="HTH tetR-type" evidence="5">
    <location>
        <begin position="11"/>
        <end position="71"/>
    </location>
</feature>
<organism evidence="6 7">
    <name type="scientific">Actinotalea ferrariae CF5-4</name>
    <dbReference type="NCBI Taxonomy" id="948458"/>
    <lineage>
        <taxon>Bacteria</taxon>
        <taxon>Bacillati</taxon>
        <taxon>Actinomycetota</taxon>
        <taxon>Actinomycetes</taxon>
        <taxon>Micrococcales</taxon>
        <taxon>Cellulomonadaceae</taxon>
        <taxon>Actinotalea</taxon>
    </lineage>
</organism>
<gene>
    <name evidence="6" type="ORF">N866_16730</name>
</gene>
<dbReference type="Gene3D" id="1.10.357.10">
    <property type="entry name" value="Tetracycline Repressor, domain 2"/>
    <property type="match status" value="1"/>
</dbReference>
<protein>
    <submittedName>
        <fullName evidence="6">TetR family transcriptional regulator</fullName>
    </submittedName>
</protein>
<keyword evidence="7" id="KW-1185">Reference proteome</keyword>
<keyword evidence="1" id="KW-0805">Transcription regulation</keyword>
<dbReference type="PRINTS" id="PR00455">
    <property type="entry name" value="HTHTETR"/>
</dbReference>
<evidence type="ECO:0000256" key="4">
    <source>
        <dbReference type="PROSITE-ProRule" id="PRU00335"/>
    </source>
</evidence>
<reference evidence="6 7" key="1">
    <citation type="submission" date="2014-01" db="EMBL/GenBank/DDBJ databases">
        <title>Actinotalea ferrariae CF5-4.</title>
        <authorList>
            <person name="Chen F."/>
            <person name="Li Y."/>
            <person name="Wang G."/>
        </authorList>
    </citation>
    <scope>NUCLEOTIDE SEQUENCE [LARGE SCALE GENOMIC DNA]</scope>
    <source>
        <strain evidence="6 7">CF5-4</strain>
    </source>
</reference>
<dbReference type="AlphaFoldDB" id="A0A021VVB9"/>
<evidence type="ECO:0000256" key="2">
    <source>
        <dbReference type="ARBA" id="ARBA00023125"/>
    </source>
</evidence>
<keyword evidence="2 4" id="KW-0238">DNA-binding</keyword>
<evidence type="ECO:0000313" key="7">
    <source>
        <dbReference type="Proteomes" id="UP000019753"/>
    </source>
</evidence>
<dbReference type="Pfam" id="PF00440">
    <property type="entry name" value="TetR_N"/>
    <property type="match status" value="1"/>
</dbReference>
<name>A0A021VVB9_9CELL</name>
<dbReference type="InterPro" id="IPR050109">
    <property type="entry name" value="HTH-type_TetR-like_transc_reg"/>
</dbReference>
<dbReference type="GO" id="GO:0003700">
    <property type="term" value="F:DNA-binding transcription factor activity"/>
    <property type="evidence" value="ECO:0007669"/>
    <property type="project" value="TreeGrafter"/>
</dbReference>
<keyword evidence="3" id="KW-0804">Transcription</keyword>
<evidence type="ECO:0000313" key="6">
    <source>
        <dbReference type="EMBL" id="EYR63985.1"/>
    </source>
</evidence>
<dbReference type="PANTHER" id="PTHR30055">
    <property type="entry name" value="HTH-TYPE TRANSCRIPTIONAL REGULATOR RUTR"/>
    <property type="match status" value="1"/>
</dbReference>
<dbReference type="InterPro" id="IPR001647">
    <property type="entry name" value="HTH_TetR"/>
</dbReference>
<dbReference type="GO" id="GO:0000976">
    <property type="term" value="F:transcription cis-regulatory region binding"/>
    <property type="evidence" value="ECO:0007669"/>
    <property type="project" value="TreeGrafter"/>
</dbReference>
<evidence type="ECO:0000259" key="5">
    <source>
        <dbReference type="PROSITE" id="PS50977"/>
    </source>
</evidence>
<evidence type="ECO:0000256" key="1">
    <source>
        <dbReference type="ARBA" id="ARBA00023015"/>
    </source>
</evidence>
<dbReference type="SUPFAM" id="SSF48498">
    <property type="entry name" value="Tetracyclin repressor-like, C-terminal domain"/>
    <property type="match status" value="1"/>
</dbReference>
<dbReference type="InterPro" id="IPR036271">
    <property type="entry name" value="Tet_transcr_reg_TetR-rel_C_sf"/>
</dbReference>
<dbReference type="SUPFAM" id="SSF46689">
    <property type="entry name" value="Homeodomain-like"/>
    <property type="match status" value="1"/>
</dbReference>